<feature type="transmembrane region" description="Helical" evidence="17">
    <location>
        <begin position="20"/>
        <end position="44"/>
    </location>
</feature>
<dbReference type="Gene3D" id="1.20.1250.20">
    <property type="entry name" value="MFS general substrate transporter like domains"/>
    <property type="match status" value="1"/>
</dbReference>
<dbReference type="InterPro" id="IPR004749">
    <property type="entry name" value="Orgcat_transp/SVOP"/>
</dbReference>
<proteinExistence type="inferred from homology"/>
<feature type="transmembrane region" description="Helical" evidence="17">
    <location>
        <begin position="229"/>
        <end position="253"/>
    </location>
</feature>
<feature type="transmembrane region" description="Helical" evidence="17">
    <location>
        <begin position="372"/>
        <end position="394"/>
    </location>
</feature>
<evidence type="ECO:0000256" key="10">
    <source>
        <dbReference type="ARBA" id="ARBA00022989"/>
    </source>
</evidence>
<feature type="transmembrane region" description="Helical" evidence="17">
    <location>
        <begin position="142"/>
        <end position="160"/>
    </location>
</feature>
<dbReference type="PROSITE" id="PS00216">
    <property type="entry name" value="SUGAR_TRANSPORT_1"/>
    <property type="match status" value="1"/>
</dbReference>
<evidence type="ECO:0000256" key="1">
    <source>
        <dbReference type="ARBA" id="ARBA00004424"/>
    </source>
</evidence>
<reference evidence="19" key="2">
    <citation type="submission" date="2025-09" db="UniProtKB">
        <authorList>
            <consortium name="Ensembl"/>
        </authorList>
    </citation>
    <scope>IDENTIFICATION</scope>
</reference>
<feature type="transmembrane region" description="Helical" evidence="17">
    <location>
        <begin position="461"/>
        <end position="483"/>
    </location>
</feature>
<evidence type="ECO:0000256" key="7">
    <source>
        <dbReference type="ARBA" id="ARBA00022741"/>
    </source>
</evidence>
<evidence type="ECO:0000256" key="3">
    <source>
        <dbReference type="ARBA" id="ARBA00011670"/>
    </source>
</evidence>
<keyword evidence="11" id="KW-0915">Sodium</keyword>
<dbReference type="InterPro" id="IPR020846">
    <property type="entry name" value="MFS_dom"/>
</dbReference>
<dbReference type="Ensembl" id="ENSSPUT00000013937.1">
    <property type="protein sequence ID" value="ENSSPUP00000013066.1"/>
    <property type="gene ID" value="ENSSPUG00000010053.1"/>
</dbReference>
<dbReference type="GO" id="GO:0006814">
    <property type="term" value="P:sodium ion transport"/>
    <property type="evidence" value="ECO:0007669"/>
    <property type="project" value="UniProtKB-KW"/>
</dbReference>
<feature type="transmembrane region" description="Helical" evidence="17">
    <location>
        <begin position="195"/>
        <end position="217"/>
    </location>
</feature>
<comment type="similarity">
    <text evidence="2">Belongs to the major facilitator (TC 2.A.1) superfamily. Organic cation transporter (TC 2.A.1.19) family.</text>
</comment>
<dbReference type="GO" id="GO:0016324">
    <property type="term" value="C:apical plasma membrane"/>
    <property type="evidence" value="ECO:0007669"/>
    <property type="project" value="UniProtKB-SubCell"/>
</dbReference>
<comment type="subcellular location">
    <subcellularLocation>
        <location evidence="1">Apical cell membrane</location>
        <topology evidence="1">Multi-pass membrane protein</topology>
    </subcellularLocation>
    <subcellularLocation>
        <location evidence="16">Basal cell membrane</location>
        <topology evidence="16">Multi-pass membrane protein</topology>
    </subcellularLocation>
</comment>
<keyword evidence="8" id="KW-0067">ATP-binding</keyword>
<keyword evidence="6 17" id="KW-0812">Transmembrane</keyword>
<dbReference type="PANTHER" id="PTHR24064">
    <property type="entry name" value="SOLUTE CARRIER FAMILY 22 MEMBER"/>
    <property type="match status" value="1"/>
</dbReference>
<feature type="transmembrane region" description="Helical" evidence="17">
    <location>
        <begin position="426"/>
        <end position="449"/>
    </location>
</feature>
<dbReference type="GO" id="GO:0015293">
    <property type="term" value="F:symporter activity"/>
    <property type="evidence" value="ECO:0007669"/>
    <property type="project" value="UniProtKB-KW"/>
</dbReference>
<dbReference type="CDD" id="cd17376">
    <property type="entry name" value="MFS_SLC22A4_5_OCTN1_2"/>
    <property type="match status" value="1"/>
</dbReference>
<keyword evidence="7" id="KW-0547">Nucleotide-binding</keyword>
<evidence type="ECO:0000256" key="14">
    <source>
        <dbReference type="ARBA" id="ARBA00023180"/>
    </source>
</evidence>
<feature type="transmembrane region" description="Helical" evidence="17">
    <location>
        <begin position="172"/>
        <end position="189"/>
    </location>
</feature>
<evidence type="ECO:0000256" key="6">
    <source>
        <dbReference type="ARBA" id="ARBA00022692"/>
    </source>
</evidence>
<dbReference type="GO" id="GO:0009925">
    <property type="term" value="C:basal plasma membrane"/>
    <property type="evidence" value="ECO:0007669"/>
    <property type="project" value="UniProtKB-SubCell"/>
</dbReference>
<evidence type="ECO:0000256" key="4">
    <source>
        <dbReference type="ARBA" id="ARBA00022448"/>
    </source>
</evidence>
<dbReference type="GO" id="GO:0015651">
    <property type="term" value="F:quaternary ammonium group transmembrane transporter activity"/>
    <property type="evidence" value="ECO:0007669"/>
    <property type="project" value="UniProtKB-ARBA"/>
</dbReference>
<comment type="subunit">
    <text evidence="3">Interacts with PDZK1.</text>
</comment>
<dbReference type="SUPFAM" id="SSF103473">
    <property type="entry name" value="MFS general substrate transporter"/>
    <property type="match status" value="1"/>
</dbReference>
<evidence type="ECO:0000256" key="13">
    <source>
        <dbReference type="ARBA" id="ARBA00023136"/>
    </source>
</evidence>
<keyword evidence="12" id="KW-0406">Ion transport</keyword>
<dbReference type="InterPro" id="IPR005828">
    <property type="entry name" value="MFS_sugar_transport-like"/>
</dbReference>
<sequence length="555" mass="62082">MRDYDEVISFLGEWGPFQRLIFFLLSASIVPNGFNGMSAVFLAGTPEHWCRVPLSANLSSEWLNTSIPREVRGGREVPSSCRRYRLASLTNFSALGLKPGRDVELSQLEQEPCLDGWEYSRELYLSTIVTEWNLVCKDDLKTPLTTSLFFVGVLIGSFVSGQFSDRFGRKKVLFATMGVQTFFSFLQIFSTSCEMFTVLFVIVGMGQISNYVVAFILGTEILGKSVRIIFSTLGVCTFFAIGYMLLPLFAYFIRDWRMLLLALTVPGVFCVPLWWIIPESPRWLISQGRFKEAEIIIRKAAKTNGIPAPAVLFDSTEIQDMKSKQQPKAIVLDLFRTTNIATITIMSLLLWMFTSIGYFGLSLNTPNLHGNAYLNCFLSAIIEVPAYVIAWLLLRTLPRRYSIAGTLFLGGGVLLFIQLVPADLHVLSVILVMLGKFGITSAFSMLYVYTAELYPTLVRNMAVGATSMSSRVGSIIAPYFVYLGAYDRFLPYILMGSLTVLIGILTLFLPESFGNPLPENLSQMLRVKGFKNRQHNNASISKKDGEIPRTLITAL</sequence>
<keyword evidence="9" id="KW-0769">Symport</keyword>
<keyword evidence="5" id="KW-1003">Cell membrane</keyword>
<dbReference type="AlphaFoldDB" id="A0A8D0GSP0"/>
<accession>A0A8D0GSP0</accession>
<keyword evidence="20" id="KW-1185">Reference proteome</keyword>
<evidence type="ECO:0000313" key="19">
    <source>
        <dbReference type="Ensembl" id="ENSSPUP00000013066.1"/>
    </source>
</evidence>
<feature type="transmembrane region" description="Helical" evidence="17">
    <location>
        <begin position="489"/>
        <end position="509"/>
    </location>
</feature>
<dbReference type="InterPro" id="IPR036259">
    <property type="entry name" value="MFS_trans_sf"/>
</dbReference>
<evidence type="ECO:0000256" key="17">
    <source>
        <dbReference type="SAM" id="Phobius"/>
    </source>
</evidence>
<evidence type="ECO:0000256" key="9">
    <source>
        <dbReference type="ARBA" id="ARBA00022847"/>
    </source>
</evidence>
<evidence type="ECO:0000256" key="12">
    <source>
        <dbReference type="ARBA" id="ARBA00023065"/>
    </source>
</evidence>
<dbReference type="GO" id="GO:0005524">
    <property type="term" value="F:ATP binding"/>
    <property type="evidence" value="ECO:0007669"/>
    <property type="project" value="UniProtKB-KW"/>
</dbReference>
<evidence type="ECO:0000256" key="8">
    <source>
        <dbReference type="ARBA" id="ARBA00022840"/>
    </source>
</evidence>
<dbReference type="NCBIfam" id="TIGR00898">
    <property type="entry name" value="2A0119"/>
    <property type="match status" value="1"/>
</dbReference>
<feature type="transmembrane region" description="Helical" evidence="17">
    <location>
        <begin position="259"/>
        <end position="277"/>
    </location>
</feature>
<protein>
    <submittedName>
        <fullName evidence="19">Solute carrier family 22 member 4</fullName>
    </submittedName>
</protein>
<organism evidence="19 20">
    <name type="scientific">Sphenodon punctatus</name>
    <name type="common">Tuatara</name>
    <name type="synonym">Hatteria punctata</name>
    <dbReference type="NCBI Taxonomy" id="8508"/>
    <lineage>
        <taxon>Eukaryota</taxon>
        <taxon>Metazoa</taxon>
        <taxon>Chordata</taxon>
        <taxon>Craniata</taxon>
        <taxon>Vertebrata</taxon>
        <taxon>Euteleostomi</taxon>
        <taxon>Lepidosauria</taxon>
        <taxon>Sphenodontia</taxon>
        <taxon>Sphenodontidae</taxon>
        <taxon>Sphenodon</taxon>
    </lineage>
</organism>
<evidence type="ECO:0000256" key="5">
    <source>
        <dbReference type="ARBA" id="ARBA00022475"/>
    </source>
</evidence>
<feature type="transmembrane region" description="Helical" evidence="17">
    <location>
        <begin position="401"/>
        <end position="420"/>
    </location>
</feature>
<evidence type="ECO:0000256" key="11">
    <source>
        <dbReference type="ARBA" id="ARBA00023053"/>
    </source>
</evidence>
<evidence type="ECO:0000256" key="16">
    <source>
        <dbReference type="ARBA" id="ARBA00034696"/>
    </source>
</evidence>
<dbReference type="OMA" id="DAYFNCF"/>
<keyword evidence="13 17" id="KW-0472">Membrane</keyword>
<dbReference type="Proteomes" id="UP000694392">
    <property type="component" value="Unplaced"/>
</dbReference>
<evidence type="ECO:0000313" key="20">
    <source>
        <dbReference type="Proteomes" id="UP000694392"/>
    </source>
</evidence>
<feature type="transmembrane region" description="Helical" evidence="17">
    <location>
        <begin position="340"/>
        <end position="360"/>
    </location>
</feature>
<dbReference type="InterPro" id="IPR045915">
    <property type="entry name" value="S22A4/5"/>
</dbReference>
<dbReference type="PROSITE" id="PS50850">
    <property type="entry name" value="MFS"/>
    <property type="match status" value="1"/>
</dbReference>
<keyword evidence="4" id="KW-0813">Transport</keyword>
<reference evidence="19" key="1">
    <citation type="submission" date="2025-08" db="UniProtKB">
        <authorList>
            <consortium name="Ensembl"/>
        </authorList>
    </citation>
    <scope>IDENTIFICATION</scope>
</reference>
<dbReference type="Pfam" id="PF00083">
    <property type="entry name" value="Sugar_tr"/>
    <property type="match status" value="1"/>
</dbReference>
<keyword evidence="10 17" id="KW-1133">Transmembrane helix</keyword>
<dbReference type="GeneTree" id="ENSGT00940000154155"/>
<keyword evidence="14" id="KW-0325">Glycoprotein</keyword>
<name>A0A8D0GSP0_SPHPU</name>
<dbReference type="FunFam" id="1.20.1250.20:FF:000070">
    <property type="entry name" value="Solute carrier family 22 member 5"/>
    <property type="match status" value="1"/>
</dbReference>
<feature type="domain" description="Major facilitator superfamily (MFS) profile" evidence="18">
    <location>
        <begin position="88"/>
        <end position="514"/>
    </location>
</feature>
<evidence type="ECO:0000256" key="15">
    <source>
        <dbReference type="ARBA" id="ARBA00023201"/>
    </source>
</evidence>
<evidence type="ECO:0000256" key="2">
    <source>
        <dbReference type="ARBA" id="ARBA00009203"/>
    </source>
</evidence>
<dbReference type="GO" id="GO:0015879">
    <property type="term" value="P:carnitine transport"/>
    <property type="evidence" value="ECO:0007669"/>
    <property type="project" value="InterPro"/>
</dbReference>
<evidence type="ECO:0000259" key="18">
    <source>
        <dbReference type="PROSITE" id="PS50850"/>
    </source>
</evidence>
<dbReference type="InterPro" id="IPR005829">
    <property type="entry name" value="Sugar_transporter_CS"/>
</dbReference>
<keyword evidence="15" id="KW-0739">Sodium transport</keyword>